<dbReference type="InterPro" id="IPR011990">
    <property type="entry name" value="TPR-like_helical_dom_sf"/>
</dbReference>
<accession>A0A8X6J0K0</accession>
<dbReference type="Pfam" id="PF22330">
    <property type="entry name" value="Rib_mS39_PPR"/>
    <property type="match status" value="1"/>
</dbReference>
<comment type="caution">
    <text evidence="14">The sequence shown here is derived from an EMBL/GenBank/DDBJ whole genome shotgun (WGS) entry which is preliminary data.</text>
</comment>
<keyword evidence="7" id="KW-0809">Transit peptide</keyword>
<evidence type="ECO:0000256" key="13">
    <source>
        <dbReference type="SAM" id="MobiDB-lite"/>
    </source>
</evidence>
<comment type="subcellular location">
    <subcellularLocation>
        <location evidence="1">Mitochondrion</location>
    </subcellularLocation>
</comment>
<reference evidence="14" key="1">
    <citation type="submission" date="2020-07" db="EMBL/GenBank/DDBJ databases">
        <title>Multicomponent nature underlies the extraordinary mechanical properties of spider dragline silk.</title>
        <authorList>
            <person name="Kono N."/>
            <person name="Nakamura H."/>
            <person name="Mori M."/>
            <person name="Yoshida Y."/>
            <person name="Ohtoshi R."/>
            <person name="Malay A.D."/>
            <person name="Moran D.A.P."/>
            <person name="Tomita M."/>
            <person name="Numata K."/>
            <person name="Arakawa K."/>
        </authorList>
    </citation>
    <scope>NUCLEOTIDE SEQUENCE</scope>
</reference>
<feature type="compositionally biased region" description="Low complexity" evidence="13">
    <location>
        <begin position="648"/>
        <end position="662"/>
    </location>
</feature>
<gene>
    <name evidence="14" type="primary">CG4679</name>
    <name evidence="14" type="ORF">TNCT_401131</name>
</gene>
<evidence type="ECO:0000256" key="7">
    <source>
        <dbReference type="ARBA" id="ARBA00022946"/>
    </source>
</evidence>
<dbReference type="GO" id="GO:0005840">
    <property type="term" value="C:ribosome"/>
    <property type="evidence" value="ECO:0007669"/>
    <property type="project" value="UniProtKB-KW"/>
</dbReference>
<keyword evidence="15" id="KW-1185">Reference proteome</keyword>
<evidence type="ECO:0000256" key="10">
    <source>
        <dbReference type="ARBA" id="ARBA00023274"/>
    </source>
</evidence>
<keyword evidence="6" id="KW-0694">RNA-binding</keyword>
<dbReference type="PANTHER" id="PTHR16276">
    <property type="entry name" value="PENTATRICOPEPTIDE REPEAT DOMAIN-CONTAINING PROTEIN 3"/>
    <property type="match status" value="1"/>
</dbReference>
<name>A0A8X6J0K0_TRICU</name>
<keyword evidence="10" id="KW-0687">Ribonucleoprotein</keyword>
<keyword evidence="9" id="KW-0496">Mitochondrion</keyword>
<evidence type="ECO:0000256" key="9">
    <source>
        <dbReference type="ARBA" id="ARBA00023128"/>
    </source>
</evidence>
<evidence type="ECO:0000256" key="8">
    <source>
        <dbReference type="ARBA" id="ARBA00022980"/>
    </source>
</evidence>
<evidence type="ECO:0000256" key="4">
    <source>
        <dbReference type="ARBA" id="ARBA00022737"/>
    </source>
</evidence>
<feature type="region of interest" description="Disordered" evidence="13">
    <location>
        <begin position="648"/>
        <end position="682"/>
    </location>
</feature>
<evidence type="ECO:0000256" key="3">
    <source>
        <dbReference type="ARBA" id="ARBA00022730"/>
    </source>
</evidence>
<dbReference type="GO" id="GO:0006417">
    <property type="term" value="P:regulation of translation"/>
    <property type="evidence" value="ECO:0007669"/>
    <property type="project" value="UniProtKB-KW"/>
</dbReference>
<evidence type="ECO:0000256" key="1">
    <source>
        <dbReference type="ARBA" id="ARBA00004173"/>
    </source>
</evidence>
<dbReference type="GO" id="GO:0019843">
    <property type="term" value="F:rRNA binding"/>
    <property type="evidence" value="ECO:0007669"/>
    <property type="project" value="UniProtKB-KW"/>
</dbReference>
<feature type="compositionally biased region" description="Acidic residues" evidence="13">
    <location>
        <begin position="663"/>
        <end position="676"/>
    </location>
</feature>
<dbReference type="PANTHER" id="PTHR16276:SF1">
    <property type="entry name" value="SMALL RIBOSOMAL SUBUNIT PROTEIN MS39"/>
    <property type="match status" value="1"/>
</dbReference>
<evidence type="ECO:0000256" key="2">
    <source>
        <dbReference type="ARBA" id="ARBA00008551"/>
    </source>
</evidence>
<protein>
    <recommendedName>
        <fullName evidence="11">Small ribosomal subunit protein mS39</fullName>
    </recommendedName>
</protein>
<dbReference type="PROSITE" id="PS51375">
    <property type="entry name" value="PPR"/>
    <property type="match status" value="1"/>
</dbReference>
<dbReference type="AlphaFoldDB" id="A0A8X6J0K0"/>
<dbReference type="GO" id="GO:1990904">
    <property type="term" value="C:ribonucleoprotein complex"/>
    <property type="evidence" value="ECO:0007669"/>
    <property type="project" value="UniProtKB-KW"/>
</dbReference>
<dbReference type="Pfam" id="PF13812">
    <property type="entry name" value="PPR_3"/>
    <property type="match status" value="1"/>
</dbReference>
<keyword evidence="5" id="KW-0810">Translation regulation</keyword>
<feature type="repeat" description="PPR" evidence="12">
    <location>
        <begin position="223"/>
        <end position="257"/>
    </location>
</feature>
<evidence type="ECO:0000313" key="14">
    <source>
        <dbReference type="EMBL" id="GFR04808.1"/>
    </source>
</evidence>
<keyword evidence="8" id="KW-0689">Ribosomal protein</keyword>
<dbReference type="Proteomes" id="UP000887116">
    <property type="component" value="Unassembled WGS sequence"/>
</dbReference>
<organism evidence="14 15">
    <name type="scientific">Trichonephila clavata</name>
    <name type="common">Joro spider</name>
    <name type="synonym">Nephila clavata</name>
    <dbReference type="NCBI Taxonomy" id="2740835"/>
    <lineage>
        <taxon>Eukaryota</taxon>
        <taxon>Metazoa</taxon>
        <taxon>Ecdysozoa</taxon>
        <taxon>Arthropoda</taxon>
        <taxon>Chelicerata</taxon>
        <taxon>Arachnida</taxon>
        <taxon>Araneae</taxon>
        <taxon>Araneomorphae</taxon>
        <taxon>Entelegynae</taxon>
        <taxon>Araneoidea</taxon>
        <taxon>Nephilidae</taxon>
        <taxon>Trichonephila</taxon>
    </lineage>
</organism>
<evidence type="ECO:0000256" key="6">
    <source>
        <dbReference type="ARBA" id="ARBA00022884"/>
    </source>
</evidence>
<dbReference type="InterPro" id="IPR055063">
    <property type="entry name" value="Rib_mS39_PPR"/>
</dbReference>
<evidence type="ECO:0000256" key="12">
    <source>
        <dbReference type="PROSITE-ProRule" id="PRU00708"/>
    </source>
</evidence>
<dbReference type="Gene3D" id="1.25.40.10">
    <property type="entry name" value="Tetratricopeptide repeat domain"/>
    <property type="match status" value="2"/>
</dbReference>
<dbReference type="EMBL" id="BMAO01035621">
    <property type="protein sequence ID" value="GFR04808.1"/>
    <property type="molecule type" value="Genomic_DNA"/>
</dbReference>
<proteinExistence type="inferred from homology"/>
<dbReference type="InterPro" id="IPR002885">
    <property type="entry name" value="PPR_rpt"/>
</dbReference>
<evidence type="ECO:0000256" key="11">
    <source>
        <dbReference type="ARBA" id="ARBA00035134"/>
    </source>
</evidence>
<comment type="similarity">
    <text evidence="2">Belongs to the mitochondrion-specific ribosomal protein mS39 family.</text>
</comment>
<dbReference type="GO" id="GO:0043024">
    <property type="term" value="F:ribosomal small subunit binding"/>
    <property type="evidence" value="ECO:0007669"/>
    <property type="project" value="InterPro"/>
</dbReference>
<evidence type="ECO:0000313" key="15">
    <source>
        <dbReference type="Proteomes" id="UP000887116"/>
    </source>
</evidence>
<sequence length="682" mass="78242">MAACRRIHRLAKKSQIYLFKHHSYYSTSSQLKPEAGSNEIVIPYRIERGPTDILKALASTVSKDHTAAHYKYEDDPYFIPSSNITKRAFALSKESGRKAARYFLESYPELFKCNKSVPHIKAFDPPVVYTEENVTSVEALNDCIKEHNVDQSMNVYNILKKKGIAVSQDVKQHLLELLCFYNSTQPPPEDYVEEKFYSRVDPRGERWNTKGMAEQLFKEMEQDSRAFSTMIAGASKFNNADRATSLFAEMKEKGLPATTEAYNGLLSVSNYVKEDSEMRWEYAIQLLGMMNSEGLKPNLYTMNAMLALLSQNSRWRRSLQLSLRVLAEMRKLKIEPSLGTYYYLLMTFCSNDISKVNVLYEIMNQLEGKEFEIQHPADVSFFTTAMELCFKGTMDKDLGHRIHNLLEFKNNCKLLGNALSESLYFKFYLRLLCKLEDIDKLMEIYEKYVPNSYTPEPSVTLAVIEAIHLNGAYQYLPKMCSDVLFFEQTERENILTTLMDAAACMKHDEKTQTDLVNMVWNILEKINIRTQSRRLPFDWSGVVLGNFLKTFINGNDIEKAWAIIKKLKDEENSIIGFPEVDCLLKFCELSLEKEDYSKLAYCIKYAVNANHPNFREDVEKLANGMFDQGKLLEKQRSQVNTILMSSSIIESDTDSDSSSSESSSDDSSSDEEEEDTNDKPSA</sequence>
<evidence type="ECO:0000256" key="5">
    <source>
        <dbReference type="ARBA" id="ARBA00022845"/>
    </source>
</evidence>
<keyword evidence="4" id="KW-0677">Repeat</keyword>
<dbReference type="GO" id="GO:0032543">
    <property type="term" value="P:mitochondrial translation"/>
    <property type="evidence" value="ECO:0007669"/>
    <property type="project" value="InterPro"/>
</dbReference>
<dbReference type="OrthoDB" id="185373at2759"/>
<keyword evidence="3" id="KW-0699">rRNA-binding</keyword>
<dbReference type="InterPro" id="IPR037387">
    <property type="entry name" value="PTCD3"/>
</dbReference>
<dbReference type="GO" id="GO:0005739">
    <property type="term" value="C:mitochondrion"/>
    <property type="evidence" value="ECO:0007669"/>
    <property type="project" value="UniProtKB-SubCell"/>
</dbReference>